<dbReference type="EMBL" id="AMSI01000011">
    <property type="protein sequence ID" value="EKF41407.1"/>
    <property type="molecule type" value="Genomic_DNA"/>
</dbReference>
<feature type="transmembrane region" description="Helical" evidence="6">
    <location>
        <begin position="94"/>
        <end position="116"/>
    </location>
</feature>
<evidence type="ECO:0000256" key="3">
    <source>
        <dbReference type="ARBA" id="ARBA00022692"/>
    </source>
</evidence>
<dbReference type="AlphaFoldDB" id="K2PJQ7"/>
<name>K2PJQ7_9HYPH</name>
<evidence type="ECO:0000313" key="8">
    <source>
        <dbReference type="Proteomes" id="UP000007374"/>
    </source>
</evidence>
<accession>K2PJQ7</accession>
<feature type="transmembrane region" description="Helical" evidence="6">
    <location>
        <begin position="12"/>
        <end position="32"/>
    </location>
</feature>
<comment type="caution">
    <text evidence="7">The sequence shown here is derived from an EMBL/GenBank/DDBJ whole genome shotgun (WGS) entry which is preliminary data.</text>
</comment>
<dbReference type="PANTHER" id="PTHR43370">
    <property type="entry name" value="SUGAR ABC TRANSPORTER INTEGRAL MEMBRANE PROTEIN-RELATED"/>
    <property type="match status" value="1"/>
</dbReference>
<keyword evidence="3 6" id="KW-0812">Transmembrane</keyword>
<dbReference type="GO" id="GO:0022857">
    <property type="term" value="F:transmembrane transporter activity"/>
    <property type="evidence" value="ECO:0007669"/>
    <property type="project" value="InterPro"/>
</dbReference>
<organism evidence="7 8">
    <name type="scientific">Nitratireductor indicus C115</name>
    <dbReference type="NCBI Taxonomy" id="1231190"/>
    <lineage>
        <taxon>Bacteria</taxon>
        <taxon>Pseudomonadati</taxon>
        <taxon>Pseudomonadota</taxon>
        <taxon>Alphaproteobacteria</taxon>
        <taxon>Hyphomicrobiales</taxon>
        <taxon>Phyllobacteriaceae</taxon>
        <taxon>Nitratireductor</taxon>
    </lineage>
</organism>
<sequence length="306" mass="32350">MAMLDLLLDPSFAASIPRFVTPILLAALGGALCERAGVFNIALEGFLLMGAFAAVLGSYFSGSPYVGALAAMLAGMALGLVFAEFNLRRGGDSIVVSIAINLLAAGLTTFLLRAIFDVTGAFSDAGIVGFGPVRLPLIEDIPFVGQILSGQSALFYVALLCVPLMHVFLARHRLGLRIRAAGENAEALRAGGVEPRRVQLVALLACGALCGLGGAQLSIANVNLFVENMSAGRGWIAVVAVLLTRGRPWPLFFIALLFGAVDSLSFRVQGLGLAQQFTDMMPYLATLIVLVALSWWRARRARGETR</sequence>
<feature type="transmembrane region" description="Helical" evidence="6">
    <location>
        <begin position="39"/>
        <end position="60"/>
    </location>
</feature>
<dbReference type="Pfam" id="PF02653">
    <property type="entry name" value="BPD_transp_2"/>
    <property type="match status" value="1"/>
</dbReference>
<dbReference type="GO" id="GO:0005886">
    <property type="term" value="C:plasma membrane"/>
    <property type="evidence" value="ECO:0007669"/>
    <property type="project" value="UniProtKB-SubCell"/>
</dbReference>
<evidence type="ECO:0000256" key="1">
    <source>
        <dbReference type="ARBA" id="ARBA00004651"/>
    </source>
</evidence>
<gene>
    <name evidence="7" type="ORF">NA8A_16186</name>
</gene>
<evidence type="ECO:0000256" key="4">
    <source>
        <dbReference type="ARBA" id="ARBA00022989"/>
    </source>
</evidence>
<dbReference type="eggNOG" id="COG1079">
    <property type="taxonomic scope" value="Bacteria"/>
</dbReference>
<protein>
    <submittedName>
        <fullName evidence="7">ABC transporter permease</fullName>
    </submittedName>
</protein>
<feature type="transmembrane region" description="Helical" evidence="6">
    <location>
        <begin position="280"/>
        <end position="298"/>
    </location>
</feature>
<feature type="transmembrane region" description="Helical" evidence="6">
    <location>
        <begin position="153"/>
        <end position="170"/>
    </location>
</feature>
<evidence type="ECO:0000256" key="2">
    <source>
        <dbReference type="ARBA" id="ARBA00022475"/>
    </source>
</evidence>
<evidence type="ECO:0000256" key="6">
    <source>
        <dbReference type="SAM" id="Phobius"/>
    </source>
</evidence>
<keyword evidence="8" id="KW-1185">Reference proteome</keyword>
<dbReference type="STRING" id="721133.SAMN05216176_11171"/>
<reference evidence="7 8" key="1">
    <citation type="journal article" date="2012" name="J. Bacteriol.">
        <title>Genome Sequence of Nitratireductor indicus Type Strain C115.</title>
        <authorList>
            <person name="Lai Q."/>
            <person name="Li G."/>
            <person name="Yu Z."/>
            <person name="Shao Z."/>
        </authorList>
    </citation>
    <scope>NUCLEOTIDE SEQUENCE [LARGE SCALE GENOMIC DNA]</scope>
    <source>
        <strain evidence="7 8">C115</strain>
    </source>
</reference>
<feature type="transmembrane region" description="Helical" evidence="6">
    <location>
        <begin position="66"/>
        <end position="87"/>
    </location>
</feature>
<dbReference type="PATRIC" id="fig|1231190.3.peg.3349"/>
<keyword evidence="5 6" id="KW-0472">Membrane</keyword>
<dbReference type="CDD" id="cd06580">
    <property type="entry name" value="TM_PBP1_transp_TpRbsC_like"/>
    <property type="match status" value="1"/>
</dbReference>
<evidence type="ECO:0000256" key="5">
    <source>
        <dbReference type="ARBA" id="ARBA00023136"/>
    </source>
</evidence>
<dbReference type="Proteomes" id="UP000007374">
    <property type="component" value="Unassembled WGS sequence"/>
</dbReference>
<feature type="transmembrane region" description="Helical" evidence="6">
    <location>
        <begin position="251"/>
        <end position="268"/>
    </location>
</feature>
<comment type="subcellular location">
    <subcellularLocation>
        <location evidence="1">Cell membrane</location>
        <topology evidence="1">Multi-pass membrane protein</topology>
    </subcellularLocation>
</comment>
<keyword evidence="4 6" id="KW-1133">Transmembrane helix</keyword>
<dbReference type="PANTHER" id="PTHR43370:SF1">
    <property type="entry name" value="GUANOSINE ABC TRANSPORTER PERMEASE PROTEIN NUPQ"/>
    <property type="match status" value="1"/>
</dbReference>
<keyword evidence="2" id="KW-1003">Cell membrane</keyword>
<evidence type="ECO:0000313" key="7">
    <source>
        <dbReference type="EMBL" id="EKF41407.1"/>
    </source>
</evidence>
<dbReference type="InterPro" id="IPR001851">
    <property type="entry name" value="ABC_transp_permease"/>
</dbReference>
<proteinExistence type="predicted"/>